<gene>
    <name evidence="1" type="ORF">SAMN05421737_110100</name>
</gene>
<evidence type="ECO:0000313" key="1">
    <source>
        <dbReference type="EMBL" id="SDC57464.1"/>
    </source>
</evidence>
<organism evidence="1 2">
    <name type="scientific">Shouchella lonarensis</name>
    <dbReference type="NCBI Taxonomy" id="1464122"/>
    <lineage>
        <taxon>Bacteria</taxon>
        <taxon>Bacillati</taxon>
        <taxon>Bacillota</taxon>
        <taxon>Bacilli</taxon>
        <taxon>Bacillales</taxon>
        <taxon>Bacillaceae</taxon>
        <taxon>Shouchella</taxon>
    </lineage>
</organism>
<keyword evidence="2" id="KW-1185">Reference proteome</keyword>
<evidence type="ECO:0008006" key="3">
    <source>
        <dbReference type="Google" id="ProtNLM"/>
    </source>
</evidence>
<dbReference type="ESTHER" id="9baci-a0a1g6mqe8">
    <property type="family name" value="BlEst2-lipase-like"/>
</dbReference>
<dbReference type="Proteomes" id="UP000242662">
    <property type="component" value="Unassembled WGS sequence"/>
</dbReference>
<evidence type="ECO:0000313" key="2">
    <source>
        <dbReference type="Proteomes" id="UP000242662"/>
    </source>
</evidence>
<accession>A0A1G6MQE8</accession>
<reference evidence="2" key="1">
    <citation type="submission" date="2016-09" db="EMBL/GenBank/DDBJ databases">
        <authorList>
            <person name="Varghese N."/>
            <person name="Submissions S."/>
        </authorList>
    </citation>
    <scope>NUCLEOTIDE SEQUENCE [LARGE SCALE GENOMIC DNA]</scope>
    <source>
        <strain evidence="2">25nlg</strain>
    </source>
</reference>
<dbReference type="SUPFAM" id="SSF53474">
    <property type="entry name" value="alpha/beta-Hydrolases"/>
    <property type="match status" value="1"/>
</dbReference>
<sequence>MKGLKLVLLFCCVWLLLVPSARVEAMPSIQGKFFPDPSVPVGTWFVGATPSGETKAPVLFVHGLGGSSSTWFQQNDMYDQAYAAGHPTAFINLHPDRSMWTNGELLSRKLAEMHRYFGEKIVVVGYSKGGVDMQSALLHYGATPYVEKIITLGSPHYGSPLADLAFSSWAGWLAAIIGQRNEATASLRTGDMAHFRAQTDPLARNSDIPVYTLSGTSWGSFGSELFFGGLYLSSFGPNDGAVTVQSSRLPYSQEIASRAWDHYGMKTGYLIFPYIREQLRGHVQSGSFVEEEYESANIMRGGEFLAEGTAQFFVEDEVSKMTLSLLASEELKEATLISPSGVNVSVSDVYEETEGSVFEGAYTHVFAVDEPVEGEWSIAMHSEDEQTDTGFLAITTIEGGISPNIEIAGTNGMVSMSQSKDVVNEDETSYTLYVNDELVATNMKMGGAAGDVAPLKRNTSQTLTMNVKGKTKSGKTFERTVIEHRYIDERGRVFHK</sequence>
<dbReference type="Gene3D" id="3.40.50.1820">
    <property type="entry name" value="alpha/beta hydrolase"/>
    <property type="match status" value="1"/>
</dbReference>
<dbReference type="InterPro" id="IPR029058">
    <property type="entry name" value="AB_hydrolase_fold"/>
</dbReference>
<dbReference type="RefSeq" id="WP_090776391.1">
    <property type="nucleotide sequence ID" value="NZ_FMYM01000010.1"/>
</dbReference>
<dbReference type="STRING" id="1464122.SAMN05421737_110100"/>
<name>A0A1G6MQE8_9BACI</name>
<protein>
    <recommendedName>
        <fullName evidence="3">Triacylglycerol lipase</fullName>
    </recommendedName>
</protein>
<dbReference type="AlphaFoldDB" id="A0A1G6MQE8"/>
<dbReference type="OrthoDB" id="9765872at2"/>
<dbReference type="EMBL" id="FMYM01000010">
    <property type="protein sequence ID" value="SDC57464.1"/>
    <property type="molecule type" value="Genomic_DNA"/>
</dbReference>
<proteinExistence type="predicted"/>